<feature type="region of interest" description="Disordered" evidence="1">
    <location>
        <begin position="257"/>
        <end position="342"/>
    </location>
</feature>
<gene>
    <name evidence="2" type="ORF">K470DRAFT_257433</name>
</gene>
<name>A0A6A7C0P9_9PEZI</name>
<keyword evidence="3" id="KW-1185">Reference proteome</keyword>
<sequence length="342" mass="37895">MRKPVVDGPFLLKSVRCDNVTSIMDPDKRTNTKYLRLCVEQHECTLEMWHASPWVHEVNRDLYSYAANAEVVYGRGRGRVVELFIMNDGKETPALRRQLVSHGFEVLPPLLVDPAYAGYRDYCKQHINDQVANQAKVYQSPMPAVLLADTLEYGTIVDSDCPPRALRAVVVEMSEFKQVTMAMWAQKTTSDEEPVPMEAWPTITANGVSYPVIGFHRNGTTGFLCGDEDLPAWFGGQTFEILWNNRLHDREITDNGLGNGEVATGNENGNGNPAGGNEVRNDKPAADDEQEHSTPATNNEDGDSKRVKEVGSGDGSTKSEEPVPKNATRMAEQRGCNPIQSL</sequence>
<dbReference type="OrthoDB" id="3916525at2759"/>
<organism evidence="2 3">
    <name type="scientific">Piedraia hortae CBS 480.64</name>
    <dbReference type="NCBI Taxonomy" id="1314780"/>
    <lineage>
        <taxon>Eukaryota</taxon>
        <taxon>Fungi</taxon>
        <taxon>Dikarya</taxon>
        <taxon>Ascomycota</taxon>
        <taxon>Pezizomycotina</taxon>
        <taxon>Dothideomycetes</taxon>
        <taxon>Dothideomycetidae</taxon>
        <taxon>Capnodiales</taxon>
        <taxon>Piedraiaceae</taxon>
        <taxon>Piedraia</taxon>
    </lineage>
</organism>
<evidence type="ECO:0000256" key="1">
    <source>
        <dbReference type="SAM" id="MobiDB-lite"/>
    </source>
</evidence>
<protein>
    <submittedName>
        <fullName evidence="2">Uncharacterized protein</fullName>
    </submittedName>
</protein>
<evidence type="ECO:0000313" key="2">
    <source>
        <dbReference type="EMBL" id="KAF2860882.1"/>
    </source>
</evidence>
<feature type="compositionally biased region" description="Basic and acidic residues" evidence="1">
    <location>
        <begin position="302"/>
        <end position="323"/>
    </location>
</feature>
<evidence type="ECO:0000313" key="3">
    <source>
        <dbReference type="Proteomes" id="UP000799421"/>
    </source>
</evidence>
<dbReference type="EMBL" id="MU005977">
    <property type="protein sequence ID" value="KAF2860882.1"/>
    <property type="molecule type" value="Genomic_DNA"/>
</dbReference>
<feature type="compositionally biased region" description="Low complexity" evidence="1">
    <location>
        <begin position="265"/>
        <end position="277"/>
    </location>
</feature>
<reference evidence="2" key="1">
    <citation type="journal article" date="2020" name="Stud. Mycol.">
        <title>101 Dothideomycetes genomes: a test case for predicting lifestyles and emergence of pathogens.</title>
        <authorList>
            <person name="Haridas S."/>
            <person name="Albert R."/>
            <person name="Binder M."/>
            <person name="Bloem J."/>
            <person name="Labutti K."/>
            <person name="Salamov A."/>
            <person name="Andreopoulos B."/>
            <person name="Baker S."/>
            <person name="Barry K."/>
            <person name="Bills G."/>
            <person name="Bluhm B."/>
            <person name="Cannon C."/>
            <person name="Castanera R."/>
            <person name="Culley D."/>
            <person name="Daum C."/>
            <person name="Ezra D."/>
            <person name="Gonzalez J."/>
            <person name="Henrissat B."/>
            <person name="Kuo A."/>
            <person name="Liang C."/>
            <person name="Lipzen A."/>
            <person name="Lutzoni F."/>
            <person name="Magnuson J."/>
            <person name="Mondo S."/>
            <person name="Nolan M."/>
            <person name="Ohm R."/>
            <person name="Pangilinan J."/>
            <person name="Park H.-J."/>
            <person name="Ramirez L."/>
            <person name="Alfaro M."/>
            <person name="Sun H."/>
            <person name="Tritt A."/>
            <person name="Yoshinaga Y."/>
            <person name="Zwiers L.-H."/>
            <person name="Turgeon B."/>
            <person name="Goodwin S."/>
            <person name="Spatafora J."/>
            <person name="Crous P."/>
            <person name="Grigoriev I."/>
        </authorList>
    </citation>
    <scope>NUCLEOTIDE SEQUENCE</scope>
    <source>
        <strain evidence="2">CBS 480.64</strain>
    </source>
</reference>
<accession>A0A6A7C0P9</accession>
<dbReference type="AlphaFoldDB" id="A0A6A7C0P9"/>
<proteinExistence type="predicted"/>
<dbReference type="Proteomes" id="UP000799421">
    <property type="component" value="Unassembled WGS sequence"/>
</dbReference>